<dbReference type="EMBL" id="JABSTU010000001">
    <property type="protein sequence ID" value="KAH8040736.1"/>
    <property type="molecule type" value="Genomic_DNA"/>
</dbReference>
<proteinExistence type="predicted"/>
<feature type="domain" description="Ig-like" evidence="1">
    <location>
        <begin position="52"/>
        <end position="145"/>
    </location>
</feature>
<dbReference type="FunFam" id="2.60.40.10:FF:000437">
    <property type="entry name" value="Beat-IIIc, isoform A"/>
    <property type="match status" value="1"/>
</dbReference>
<sequence length="191" mass="21423">MRGFNPTLYFPGCPSRYVDGVGNLAPGWRERDSSALSIRFERVDVPGAVISGEPVLLLCEYNLEGAELYSVKWYKNNVEFYRYLPSDAPPGQKYDLVGLYVNLSKSNHNRVYLDRTDLNSEGTYGCEVSTEGPEFRTIIFEKDLNIYVTHTKLHTRKVIAASINTNVLVMKHPSDAMGDLVATAITTGYVE</sequence>
<dbReference type="PANTHER" id="PTHR21261">
    <property type="entry name" value="BEAT PROTEIN"/>
    <property type="match status" value="1"/>
</dbReference>
<dbReference type="InterPro" id="IPR007110">
    <property type="entry name" value="Ig-like_dom"/>
</dbReference>
<name>A0A9J6F3S4_RHIMP</name>
<comment type="caution">
    <text evidence="2">The sequence shown here is derived from an EMBL/GenBank/DDBJ whole genome shotgun (WGS) entry which is preliminary data.</text>
</comment>
<dbReference type="VEuPathDB" id="VectorBase:LOC119188185"/>
<evidence type="ECO:0000313" key="2">
    <source>
        <dbReference type="EMBL" id="KAH8040736.1"/>
    </source>
</evidence>
<reference evidence="2" key="2">
    <citation type="submission" date="2021-09" db="EMBL/GenBank/DDBJ databases">
        <authorList>
            <person name="Jia N."/>
            <person name="Wang J."/>
            <person name="Shi W."/>
            <person name="Du L."/>
            <person name="Sun Y."/>
            <person name="Zhan W."/>
            <person name="Jiang J."/>
            <person name="Wang Q."/>
            <person name="Zhang B."/>
            <person name="Ji P."/>
            <person name="Sakyi L.B."/>
            <person name="Cui X."/>
            <person name="Yuan T."/>
            <person name="Jiang B."/>
            <person name="Yang W."/>
            <person name="Lam T.T.-Y."/>
            <person name="Chang Q."/>
            <person name="Ding S."/>
            <person name="Wang X."/>
            <person name="Zhu J."/>
            <person name="Ruan X."/>
            <person name="Zhao L."/>
            <person name="Wei J."/>
            <person name="Que T."/>
            <person name="Du C."/>
            <person name="Cheng J."/>
            <person name="Dai P."/>
            <person name="Han X."/>
            <person name="Huang E."/>
            <person name="Gao Y."/>
            <person name="Liu J."/>
            <person name="Shao H."/>
            <person name="Ye R."/>
            <person name="Li L."/>
            <person name="Wei W."/>
            <person name="Wang X."/>
            <person name="Wang C."/>
            <person name="Huo Q."/>
            <person name="Li W."/>
            <person name="Guo W."/>
            <person name="Chen H."/>
            <person name="Chen S."/>
            <person name="Zhou L."/>
            <person name="Zhou L."/>
            <person name="Ni X."/>
            <person name="Tian J."/>
            <person name="Zhou Y."/>
            <person name="Sheng Y."/>
            <person name="Liu T."/>
            <person name="Pan Y."/>
            <person name="Xia L."/>
            <person name="Li J."/>
            <person name="Zhao F."/>
            <person name="Cao W."/>
        </authorList>
    </citation>
    <scope>NUCLEOTIDE SEQUENCE</scope>
    <source>
        <strain evidence="2">Rmic-2018</strain>
        <tissue evidence="2">Larvae</tissue>
    </source>
</reference>
<evidence type="ECO:0000259" key="1">
    <source>
        <dbReference type="PROSITE" id="PS50835"/>
    </source>
</evidence>
<gene>
    <name evidence="2" type="ORF">HPB51_012051</name>
</gene>
<dbReference type="PANTHER" id="PTHR21261:SF15">
    <property type="entry name" value="BEATEN PATH IIIA, ISOFORM D-RELATED"/>
    <property type="match status" value="1"/>
</dbReference>
<dbReference type="Proteomes" id="UP000821866">
    <property type="component" value="Chromosome 1"/>
</dbReference>
<protein>
    <recommendedName>
        <fullName evidence="1">Ig-like domain-containing protein</fullName>
    </recommendedName>
</protein>
<dbReference type="Gene3D" id="2.60.40.10">
    <property type="entry name" value="Immunoglobulins"/>
    <property type="match status" value="1"/>
</dbReference>
<dbReference type="InterPro" id="IPR036179">
    <property type="entry name" value="Ig-like_dom_sf"/>
</dbReference>
<dbReference type="InterPro" id="IPR013783">
    <property type="entry name" value="Ig-like_fold"/>
</dbReference>
<organism evidence="2 3">
    <name type="scientific">Rhipicephalus microplus</name>
    <name type="common">Cattle tick</name>
    <name type="synonym">Boophilus microplus</name>
    <dbReference type="NCBI Taxonomy" id="6941"/>
    <lineage>
        <taxon>Eukaryota</taxon>
        <taxon>Metazoa</taxon>
        <taxon>Ecdysozoa</taxon>
        <taxon>Arthropoda</taxon>
        <taxon>Chelicerata</taxon>
        <taxon>Arachnida</taxon>
        <taxon>Acari</taxon>
        <taxon>Parasitiformes</taxon>
        <taxon>Ixodida</taxon>
        <taxon>Ixodoidea</taxon>
        <taxon>Ixodidae</taxon>
        <taxon>Rhipicephalinae</taxon>
        <taxon>Rhipicephalus</taxon>
        <taxon>Boophilus</taxon>
    </lineage>
</organism>
<dbReference type="SUPFAM" id="SSF48726">
    <property type="entry name" value="Immunoglobulin"/>
    <property type="match status" value="1"/>
</dbReference>
<dbReference type="PROSITE" id="PS50835">
    <property type="entry name" value="IG_LIKE"/>
    <property type="match status" value="1"/>
</dbReference>
<reference evidence="2" key="1">
    <citation type="journal article" date="2020" name="Cell">
        <title>Large-Scale Comparative Analyses of Tick Genomes Elucidate Their Genetic Diversity and Vector Capacities.</title>
        <authorList>
            <consortium name="Tick Genome and Microbiome Consortium (TIGMIC)"/>
            <person name="Jia N."/>
            <person name="Wang J."/>
            <person name="Shi W."/>
            <person name="Du L."/>
            <person name="Sun Y."/>
            <person name="Zhan W."/>
            <person name="Jiang J.F."/>
            <person name="Wang Q."/>
            <person name="Zhang B."/>
            <person name="Ji P."/>
            <person name="Bell-Sakyi L."/>
            <person name="Cui X.M."/>
            <person name="Yuan T.T."/>
            <person name="Jiang B.G."/>
            <person name="Yang W.F."/>
            <person name="Lam T.T."/>
            <person name="Chang Q.C."/>
            <person name="Ding S.J."/>
            <person name="Wang X.J."/>
            <person name="Zhu J.G."/>
            <person name="Ruan X.D."/>
            <person name="Zhao L."/>
            <person name="Wei J.T."/>
            <person name="Ye R.Z."/>
            <person name="Que T.C."/>
            <person name="Du C.H."/>
            <person name="Zhou Y.H."/>
            <person name="Cheng J.X."/>
            <person name="Dai P.F."/>
            <person name="Guo W.B."/>
            <person name="Han X.H."/>
            <person name="Huang E.J."/>
            <person name="Li L.F."/>
            <person name="Wei W."/>
            <person name="Gao Y.C."/>
            <person name="Liu J.Z."/>
            <person name="Shao H.Z."/>
            <person name="Wang X."/>
            <person name="Wang C.C."/>
            <person name="Yang T.C."/>
            <person name="Huo Q.B."/>
            <person name="Li W."/>
            <person name="Chen H.Y."/>
            <person name="Chen S.E."/>
            <person name="Zhou L.G."/>
            <person name="Ni X.B."/>
            <person name="Tian J.H."/>
            <person name="Sheng Y."/>
            <person name="Liu T."/>
            <person name="Pan Y.S."/>
            <person name="Xia L.Y."/>
            <person name="Li J."/>
            <person name="Zhao F."/>
            <person name="Cao W.C."/>
        </authorList>
    </citation>
    <scope>NUCLEOTIDE SEQUENCE</scope>
    <source>
        <strain evidence="2">Rmic-2018</strain>
    </source>
</reference>
<dbReference type="AlphaFoldDB" id="A0A9J6F3S4"/>
<keyword evidence="3" id="KW-1185">Reference proteome</keyword>
<evidence type="ECO:0000313" key="3">
    <source>
        <dbReference type="Proteomes" id="UP000821866"/>
    </source>
</evidence>
<accession>A0A9J6F3S4</accession>